<evidence type="ECO:0000256" key="1">
    <source>
        <dbReference type="ARBA" id="ARBA00022823"/>
    </source>
</evidence>
<gene>
    <name evidence="4" type="ORF">LshimejAT787_0210270</name>
</gene>
<name>A0A9P3PHF8_LYOSH</name>
<reference evidence="4" key="1">
    <citation type="submission" date="2022-07" db="EMBL/GenBank/DDBJ databases">
        <title>The genome of Lyophyllum shimeji provides insight into the initial evolution of ectomycorrhizal fungal genome.</title>
        <authorList>
            <person name="Kobayashi Y."/>
            <person name="Shibata T."/>
            <person name="Hirakawa H."/>
            <person name="Shigenobu S."/>
            <person name="Nishiyama T."/>
            <person name="Yamada A."/>
            <person name="Hasebe M."/>
            <person name="Kawaguchi M."/>
        </authorList>
    </citation>
    <scope>NUCLEOTIDE SEQUENCE</scope>
    <source>
        <strain evidence="4">AT787</strain>
    </source>
</reference>
<sequence length="281" mass="30337">MTTLALNSLSRSSARNPLLSAGTKSPQAGPQFRKRWFHQTLSRQAIMMPAMSPFMTAGTITRWTKKEGDAFVPGDVLLQIESDIAMVDVEAESAGILGKILLPDGTKNVPVEQVIALVINPSDRGLKNLSSGASTPPPYNPISSPPSRAITSPARAEAFSQPFFPPAHRSPTFADVQHSHQHHRGMTMRHARRPKLTIVPPSPRITVALPIRSSSSASVYTETASVVQPENDMDFKDSPVDGATIRRMILSRLSRTPSSAVPLSASSNTKCDASNYFDGVL</sequence>
<dbReference type="PANTHER" id="PTHR23151:SF90">
    <property type="entry name" value="DIHYDROLIPOYLLYSINE-RESIDUE ACETYLTRANSFERASE COMPONENT OF PYRUVATE DEHYDROGENASE COMPLEX, MITOCHONDRIAL-RELATED"/>
    <property type="match status" value="1"/>
</dbReference>
<protein>
    <submittedName>
        <fullName evidence="4">Biotin-requiring enzyme</fullName>
    </submittedName>
</protein>
<dbReference type="AlphaFoldDB" id="A0A9P3PHF8"/>
<keyword evidence="5" id="KW-1185">Reference proteome</keyword>
<dbReference type="GO" id="GO:0045254">
    <property type="term" value="C:pyruvate dehydrogenase complex"/>
    <property type="evidence" value="ECO:0007669"/>
    <property type="project" value="InterPro"/>
</dbReference>
<feature type="domain" description="Lipoyl-binding" evidence="3">
    <location>
        <begin position="43"/>
        <end position="119"/>
    </location>
</feature>
<feature type="region of interest" description="Disordered" evidence="2">
    <location>
        <begin position="126"/>
        <end position="147"/>
    </location>
</feature>
<dbReference type="Pfam" id="PF00364">
    <property type="entry name" value="Biotin_lipoyl"/>
    <property type="match status" value="1"/>
</dbReference>
<organism evidence="4 5">
    <name type="scientific">Lyophyllum shimeji</name>
    <name type="common">Hon-shimeji</name>
    <name type="synonym">Tricholoma shimeji</name>
    <dbReference type="NCBI Taxonomy" id="47721"/>
    <lineage>
        <taxon>Eukaryota</taxon>
        <taxon>Fungi</taxon>
        <taxon>Dikarya</taxon>
        <taxon>Basidiomycota</taxon>
        <taxon>Agaricomycotina</taxon>
        <taxon>Agaricomycetes</taxon>
        <taxon>Agaricomycetidae</taxon>
        <taxon>Agaricales</taxon>
        <taxon>Tricholomatineae</taxon>
        <taxon>Lyophyllaceae</taxon>
        <taxon>Lyophyllum</taxon>
    </lineage>
</organism>
<dbReference type="OrthoDB" id="537444at2759"/>
<feature type="compositionally biased region" description="Pro residues" evidence="2">
    <location>
        <begin position="135"/>
        <end position="144"/>
    </location>
</feature>
<evidence type="ECO:0000259" key="3">
    <source>
        <dbReference type="PROSITE" id="PS50968"/>
    </source>
</evidence>
<proteinExistence type="predicted"/>
<dbReference type="PROSITE" id="PS50968">
    <property type="entry name" value="BIOTINYL_LIPOYL"/>
    <property type="match status" value="1"/>
</dbReference>
<evidence type="ECO:0000313" key="5">
    <source>
        <dbReference type="Proteomes" id="UP001063166"/>
    </source>
</evidence>
<evidence type="ECO:0000256" key="2">
    <source>
        <dbReference type="SAM" id="MobiDB-lite"/>
    </source>
</evidence>
<dbReference type="SUPFAM" id="SSF51230">
    <property type="entry name" value="Single hybrid motif"/>
    <property type="match status" value="1"/>
</dbReference>
<evidence type="ECO:0000313" key="4">
    <source>
        <dbReference type="EMBL" id="GLB35462.1"/>
    </source>
</evidence>
<accession>A0A9P3PHF8</accession>
<comment type="caution">
    <text evidence="4">The sequence shown here is derived from an EMBL/GenBank/DDBJ whole genome shotgun (WGS) entry which is preliminary data.</text>
</comment>
<dbReference type="CDD" id="cd06849">
    <property type="entry name" value="lipoyl_domain"/>
    <property type="match status" value="1"/>
</dbReference>
<dbReference type="EMBL" id="BRPK01000002">
    <property type="protein sequence ID" value="GLB35462.1"/>
    <property type="molecule type" value="Genomic_DNA"/>
</dbReference>
<dbReference type="PANTHER" id="PTHR23151">
    <property type="entry name" value="DIHYDROLIPOAMIDE ACETYL/SUCCINYL-TRANSFERASE-RELATED"/>
    <property type="match status" value="1"/>
</dbReference>
<dbReference type="InterPro" id="IPR000089">
    <property type="entry name" value="Biotin_lipoyl"/>
</dbReference>
<dbReference type="Proteomes" id="UP001063166">
    <property type="component" value="Unassembled WGS sequence"/>
</dbReference>
<keyword evidence="1" id="KW-0450">Lipoyl</keyword>
<dbReference type="FunFam" id="2.40.50.100:FF:000010">
    <property type="entry name" value="Acetyltransferase component of pyruvate dehydrogenase complex"/>
    <property type="match status" value="1"/>
</dbReference>
<dbReference type="InterPro" id="IPR011053">
    <property type="entry name" value="Single_hybrid_motif"/>
</dbReference>
<dbReference type="InterPro" id="IPR045257">
    <property type="entry name" value="E2/Pdx1"/>
</dbReference>
<dbReference type="GO" id="GO:0006086">
    <property type="term" value="P:pyruvate decarboxylation to acetyl-CoA"/>
    <property type="evidence" value="ECO:0007669"/>
    <property type="project" value="InterPro"/>
</dbReference>
<dbReference type="Gene3D" id="2.40.50.100">
    <property type="match status" value="1"/>
</dbReference>